<evidence type="ECO:0000313" key="1">
    <source>
        <dbReference type="EMBL" id="KXZ60193.1"/>
    </source>
</evidence>
<proteinExistence type="predicted"/>
<dbReference type="EMBL" id="LRAD01000038">
    <property type="protein sequence ID" value="KXZ60193.1"/>
    <property type="molecule type" value="Genomic_DNA"/>
</dbReference>
<dbReference type="Proteomes" id="UP000075357">
    <property type="component" value="Unassembled WGS sequence"/>
</dbReference>
<dbReference type="STRING" id="36807.Mlaev_01924"/>
<gene>
    <name evidence="1" type="ORF">Mlaev_01924</name>
</gene>
<organism evidence="1 2">
    <name type="scientific">Microbacterium laevaniformans</name>
    <dbReference type="NCBI Taxonomy" id="36807"/>
    <lineage>
        <taxon>Bacteria</taxon>
        <taxon>Bacillati</taxon>
        <taxon>Actinomycetota</taxon>
        <taxon>Actinomycetes</taxon>
        <taxon>Micrococcales</taxon>
        <taxon>Microbacteriaceae</taxon>
        <taxon>Microbacterium</taxon>
    </lineage>
</organism>
<reference evidence="1 2" key="1">
    <citation type="submission" date="2016-01" db="EMBL/GenBank/DDBJ databases">
        <title>Draft genome sequences of Microbacterium laevaniformans LCDC 91-0039 and the type strain of Microbacterium hominis LCDC 84-209.</title>
        <authorList>
            <person name="Bernier A.-M."/>
            <person name="Bernard K."/>
        </authorList>
    </citation>
    <scope>NUCLEOTIDE SEQUENCE [LARGE SCALE GENOMIC DNA]</scope>
    <source>
        <strain evidence="1 2">LCDC 91-0039</strain>
    </source>
</reference>
<keyword evidence="2" id="KW-1185">Reference proteome</keyword>
<evidence type="ECO:0000313" key="2">
    <source>
        <dbReference type="Proteomes" id="UP000075357"/>
    </source>
</evidence>
<sequence>MSTPRWWVVKVRRTVMPSRIATFIEATFVERIFAYSSSIPSVENAQSRHPAAASTAYP</sequence>
<protein>
    <submittedName>
        <fullName evidence="1">Uncharacterized protein</fullName>
    </submittedName>
</protein>
<dbReference type="AlphaFoldDB" id="A0A150HDK1"/>
<dbReference type="PATRIC" id="fig|36807.3.peg.1947"/>
<comment type="caution">
    <text evidence="1">The sequence shown here is derived from an EMBL/GenBank/DDBJ whole genome shotgun (WGS) entry which is preliminary data.</text>
</comment>
<accession>A0A150HDK1</accession>
<name>A0A150HDK1_9MICO</name>